<comment type="caution">
    <text evidence="1">The sequence shown here is derived from an EMBL/GenBank/DDBJ whole genome shotgun (WGS) entry which is preliminary data.</text>
</comment>
<sequence>MEGRSDAGKKKVVMVAIDDSDCSHHALLWALENLCPAGTNSRFLVFSVQSLDGFGYVYAASVGQAPPELIQGLEDNRRKLALALLEKAKGICSDHGVDAEVLTEVGDPKDQICKAVEDHGVQLLVLGSHSRGPISRAFLGSVSNYCVHNAKCPVLVVKKPPA</sequence>
<protein>
    <submittedName>
        <fullName evidence="1">Uncharacterized protein</fullName>
    </submittedName>
</protein>
<gene>
    <name evidence="1" type="ORF">MLD38_003912</name>
</gene>
<evidence type="ECO:0000313" key="2">
    <source>
        <dbReference type="Proteomes" id="UP001057402"/>
    </source>
</evidence>
<accession>A0ACB9SCJ1</accession>
<reference evidence="2" key="1">
    <citation type="journal article" date="2023" name="Front. Plant Sci.">
        <title>Chromosomal-level genome assembly of Melastoma candidum provides insights into trichome evolution.</title>
        <authorList>
            <person name="Zhong Y."/>
            <person name="Wu W."/>
            <person name="Sun C."/>
            <person name="Zou P."/>
            <person name="Liu Y."/>
            <person name="Dai S."/>
            <person name="Zhou R."/>
        </authorList>
    </citation>
    <scope>NUCLEOTIDE SEQUENCE [LARGE SCALE GENOMIC DNA]</scope>
</reference>
<name>A0ACB9SCJ1_9MYRT</name>
<evidence type="ECO:0000313" key="1">
    <source>
        <dbReference type="EMBL" id="KAI4385927.1"/>
    </source>
</evidence>
<proteinExistence type="predicted"/>
<dbReference type="EMBL" id="CM042881">
    <property type="protein sequence ID" value="KAI4385927.1"/>
    <property type="molecule type" value="Genomic_DNA"/>
</dbReference>
<dbReference type="Proteomes" id="UP001057402">
    <property type="component" value="Chromosome 2"/>
</dbReference>
<organism evidence="1 2">
    <name type="scientific">Melastoma candidum</name>
    <dbReference type="NCBI Taxonomy" id="119954"/>
    <lineage>
        <taxon>Eukaryota</taxon>
        <taxon>Viridiplantae</taxon>
        <taxon>Streptophyta</taxon>
        <taxon>Embryophyta</taxon>
        <taxon>Tracheophyta</taxon>
        <taxon>Spermatophyta</taxon>
        <taxon>Magnoliopsida</taxon>
        <taxon>eudicotyledons</taxon>
        <taxon>Gunneridae</taxon>
        <taxon>Pentapetalae</taxon>
        <taxon>rosids</taxon>
        <taxon>malvids</taxon>
        <taxon>Myrtales</taxon>
        <taxon>Melastomataceae</taxon>
        <taxon>Melastomatoideae</taxon>
        <taxon>Melastomateae</taxon>
        <taxon>Melastoma</taxon>
    </lineage>
</organism>
<keyword evidence="2" id="KW-1185">Reference proteome</keyword>